<dbReference type="PRINTS" id="PR00081">
    <property type="entry name" value="GDHRDH"/>
</dbReference>
<protein>
    <submittedName>
        <fullName evidence="4">SDR family NAD(P)-dependent oxidoreductase</fullName>
    </submittedName>
</protein>
<comment type="caution">
    <text evidence="4">The sequence shown here is derived from an EMBL/GenBank/DDBJ whole genome shotgun (WGS) entry which is preliminary data.</text>
</comment>
<dbReference type="PRINTS" id="PR00080">
    <property type="entry name" value="SDRFAMILY"/>
</dbReference>
<dbReference type="Pfam" id="PF00106">
    <property type="entry name" value="adh_short"/>
    <property type="match status" value="1"/>
</dbReference>
<feature type="domain" description="Ketoreductase" evidence="3">
    <location>
        <begin position="29"/>
        <end position="201"/>
    </location>
</feature>
<name>A0A3A4RHV7_9BACT</name>
<reference evidence="4 5" key="1">
    <citation type="journal article" date="2017" name="ISME J.">
        <title>Energy and carbon metabolisms in a deep terrestrial subsurface fluid microbial community.</title>
        <authorList>
            <person name="Momper L."/>
            <person name="Jungbluth S.P."/>
            <person name="Lee M.D."/>
            <person name="Amend J.P."/>
        </authorList>
    </citation>
    <scope>NUCLEOTIDE SEQUENCE [LARGE SCALE GENOMIC DNA]</scope>
    <source>
        <strain evidence="4">SURF_26</strain>
    </source>
</reference>
<comment type="similarity">
    <text evidence="1 2">Belongs to the short-chain dehydrogenases/reductases (SDR) family.</text>
</comment>
<dbReference type="PANTHER" id="PTHR42760">
    <property type="entry name" value="SHORT-CHAIN DEHYDROGENASES/REDUCTASES FAMILY MEMBER"/>
    <property type="match status" value="1"/>
</dbReference>
<sequence>MRHFPAESFLKTGVKLVTAMNYTYENNKRVALITGGTGGLGRILVELFLQSGYSVSYSSRQSAGTQSEMELWRCVDAGDSTGHVRFVEEIVSRWGRIDVLVINAGVTVDKVIPHLSDSDMDRMLDTNLKGFFTAVKAVLPIMKQQQSGHIIAVSSFAATAGTYGQSVYAATKAGIEGAVKSAAREAGEYGVRVNAVMPGFMDTGMGNKVADAVREKARQENVMKRLSSARESASFIVFLAGMKQVSGQIFNLDSRITGWL</sequence>
<dbReference type="GO" id="GO:0016616">
    <property type="term" value="F:oxidoreductase activity, acting on the CH-OH group of donors, NAD or NADP as acceptor"/>
    <property type="evidence" value="ECO:0007669"/>
    <property type="project" value="UniProtKB-ARBA"/>
</dbReference>
<dbReference type="InterPro" id="IPR036291">
    <property type="entry name" value="NAD(P)-bd_dom_sf"/>
</dbReference>
<dbReference type="Proteomes" id="UP000266426">
    <property type="component" value="Unassembled WGS sequence"/>
</dbReference>
<dbReference type="InterPro" id="IPR057326">
    <property type="entry name" value="KR_dom"/>
</dbReference>
<evidence type="ECO:0000313" key="4">
    <source>
        <dbReference type="EMBL" id="RJP61185.1"/>
    </source>
</evidence>
<dbReference type="CDD" id="cd05233">
    <property type="entry name" value="SDR_c"/>
    <property type="match status" value="1"/>
</dbReference>
<dbReference type="SUPFAM" id="SSF51735">
    <property type="entry name" value="NAD(P)-binding Rossmann-fold domains"/>
    <property type="match status" value="1"/>
</dbReference>
<dbReference type="PANTHER" id="PTHR42760:SF40">
    <property type="entry name" value="3-OXOACYL-[ACYL-CARRIER-PROTEIN] REDUCTASE, CHLOROPLASTIC"/>
    <property type="match status" value="1"/>
</dbReference>
<accession>A0A3A4RHV7</accession>
<gene>
    <name evidence="4" type="ORF">C4541_02295</name>
</gene>
<dbReference type="AlphaFoldDB" id="A0A3A4RHV7"/>
<evidence type="ECO:0000259" key="3">
    <source>
        <dbReference type="SMART" id="SM00822"/>
    </source>
</evidence>
<dbReference type="SMART" id="SM00822">
    <property type="entry name" value="PKS_KR"/>
    <property type="match status" value="1"/>
</dbReference>
<dbReference type="InterPro" id="IPR002347">
    <property type="entry name" value="SDR_fam"/>
</dbReference>
<dbReference type="EMBL" id="QZJZ01000015">
    <property type="protein sequence ID" value="RJP61185.1"/>
    <property type="molecule type" value="Genomic_DNA"/>
</dbReference>
<evidence type="ECO:0000313" key="5">
    <source>
        <dbReference type="Proteomes" id="UP000266426"/>
    </source>
</evidence>
<organism evidence="4 5">
    <name type="scientific">Candidatus Auribacter fodinae</name>
    <dbReference type="NCBI Taxonomy" id="2093366"/>
    <lineage>
        <taxon>Bacteria</taxon>
        <taxon>Pseudomonadati</taxon>
        <taxon>Candidatus Auribacterota</taxon>
        <taxon>Candidatus Auribacteria</taxon>
        <taxon>Candidatus Auribacterales</taxon>
        <taxon>Candidatus Auribacteraceae</taxon>
        <taxon>Candidatus Auribacter</taxon>
    </lineage>
</organism>
<proteinExistence type="inferred from homology"/>
<dbReference type="Gene3D" id="3.40.50.720">
    <property type="entry name" value="NAD(P)-binding Rossmann-like Domain"/>
    <property type="match status" value="1"/>
</dbReference>
<dbReference type="GO" id="GO:0030497">
    <property type="term" value="P:fatty acid elongation"/>
    <property type="evidence" value="ECO:0007669"/>
    <property type="project" value="TreeGrafter"/>
</dbReference>
<evidence type="ECO:0000256" key="1">
    <source>
        <dbReference type="ARBA" id="ARBA00006484"/>
    </source>
</evidence>
<evidence type="ECO:0000256" key="2">
    <source>
        <dbReference type="RuleBase" id="RU000363"/>
    </source>
</evidence>